<keyword evidence="3" id="KW-1185">Reference proteome</keyword>
<sequence>MKYFKSRLHACVYSFLIFMYFYFVSLISILLAPLSPYHQYNLTKDSIALSKSAPSLLIKPPIMTGRRIRWADYRRPDRITENNLAQVPEGHFNWGQWRHMANPQGMQGYWNERRGQWGWRNGYQWGDARRDWRYR</sequence>
<proteinExistence type="predicted"/>
<accession>A0A8H7B2B8</accession>
<evidence type="ECO:0000313" key="2">
    <source>
        <dbReference type="EMBL" id="KAF7673288.1"/>
    </source>
</evidence>
<keyword evidence="1" id="KW-1133">Transmembrane helix</keyword>
<dbReference type="EMBL" id="JAAABM010000013">
    <property type="protein sequence ID" value="KAF7673288.1"/>
    <property type="molecule type" value="Genomic_DNA"/>
</dbReference>
<keyword evidence="1" id="KW-0472">Membrane</keyword>
<protein>
    <submittedName>
        <fullName evidence="2">Uncharacterized protein</fullName>
    </submittedName>
</protein>
<dbReference type="RefSeq" id="XP_038783623.1">
    <property type="nucleotide sequence ID" value="XM_038933658.1"/>
</dbReference>
<dbReference type="AlphaFoldDB" id="A0A8H7B2B8"/>
<comment type="caution">
    <text evidence="2">The sequence shown here is derived from an EMBL/GenBank/DDBJ whole genome shotgun (WGS) entry which is preliminary data.</text>
</comment>
<evidence type="ECO:0000313" key="3">
    <source>
        <dbReference type="Proteomes" id="UP000596902"/>
    </source>
</evidence>
<name>A0A8H7B2B8_9PLEO</name>
<evidence type="ECO:0000256" key="1">
    <source>
        <dbReference type="SAM" id="Phobius"/>
    </source>
</evidence>
<reference evidence="2" key="1">
    <citation type="submission" date="2020-01" db="EMBL/GenBank/DDBJ databases">
        <authorList>
            <person name="Feng Z.H.Z."/>
        </authorList>
    </citation>
    <scope>NUCLEOTIDE SEQUENCE</scope>
    <source>
        <strain evidence="2">CBS107.38</strain>
    </source>
</reference>
<dbReference type="GeneID" id="62206836"/>
<organism evidence="2 3">
    <name type="scientific">Alternaria burnsii</name>
    <dbReference type="NCBI Taxonomy" id="1187904"/>
    <lineage>
        <taxon>Eukaryota</taxon>
        <taxon>Fungi</taxon>
        <taxon>Dikarya</taxon>
        <taxon>Ascomycota</taxon>
        <taxon>Pezizomycotina</taxon>
        <taxon>Dothideomycetes</taxon>
        <taxon>Pleosporomycetidae</taxon>
        <taxon>Pleosporales</taxon>
        <taxon>Pleosporineae</taxon>
        <taxon>Pleosporaceae</taxon>
        <taxon>Alternaria</taxon>
        <taxon>Alternaria sect. Alternaria</taxon>
    </lineage>
</organism>
<reference evidence="2" key="2">
    <citation type="submission" date="2020-08" db="EMBL/GenBank/DDBJ databases">
        <title>Draft Genome Sequence of Cumin Blight Pathogen Alternaria burnsii.</title>
        <authorList>
            <person name="Feng Z."/>
        </authorList>
    </citation>
    <scope>NUCLEOTIDE SEQUENCE</scope>
    <source>
        <strain evidence="2">CBS107.38</strain>
    </source>
</reference>
<keyword evidence="1" id="KW-0812">Transmembrane</keyword>
<gene>
    <name evidence="2" type="ORF">GT037_008611</name>
</gene>
<feature type="transmembrane region" description="Helical" evidence="1">
    <location>
        <begin position="12"/>
        <end position="34"/>
    </location>
</feature>
<dbReference type="Proteomes" id="UP000596902">
    <property type="component" value="Unassembled WGS sequence"/>
</dbReference>